<proteinExistence type="predicted"/>
<dbReference type="SUPFAM" id="SSF82199">
    <property type="entry name" value="SET domain"/>
    <property type="match status" value="1"/>
</dbReference>
<dbReference type="OrthoDB" id="6141102at2759"/>
<dbReference type="Proteomes" id="UP000030669">
    <property type="component" value="Unassembled WGS sequence"/>
</dbReference>
<dbReference type="STRING" id="670483.S7RHG9"/>
<dbReference type="GO" id="GO:0031507">
    <property type="term" value="P:heterochromatin formation"/>
    <property type="evidence" value="ECO:0007669"/>
    <property type="project" value="TreeGrafter"/>
</dbReference>
<keyword evidence="1" id="KW-0805">Transcription regulation</keyword>
<protein>
    <recommendedName>
        <fullName evidence="4">SET domain-containing protein</fullName>
    </recommendedName>
</protein>
<evidence type="ECO:0000256" key="2">
    <source>
        <dbReference type="ARBA" id="ARBA00023163"/>
    </source>
</evidence>
<dbReference type="Gene3D" id="2.170.270.10">
    <property type="entry name" value="SET domain"/>
    <property type="match status" value="1"/>
</dbReference>
<evidence type="ECO:0000256" key="1">
    <source>
        <dbReference type="ARBA" id="ARBA00023015"/>
    </source>
</evidence>
<evidence type="ECO:0000259" key="4">
    <source>
        <dbReference type="Pfam" id="PF00856"/>
    </source>
</evidence>
<dbReference type="InterPro" id="IPR001214">
    <property type="entry name" value="SET_dom"/>
</dbReference>
<dbReference type="GeneID" id="19302218"/>
<feature type="region of interest" description="Disordered" evidence="3">
    <location>
        <begin position="108"/>
        <end position="129"/>
    </location>
</feature>
<dbReference type="KEGG" id="gtr:GLOTRDRAFT_131077"/>
<feature type="domain" description="SET" evidence="4">
    <location>
        <begin position="10"/>
        <end position="100"/>
    </location>
</feature>
<organism evidence="5 6">
    <name type="scientific">Gloeophyllum trabeum (strain ATCC 11539 / FP-39264 / Madison 617)</name>
    <name type="common">Brown rot fungus</name>
    <dbReference type="NCBI Taxonomy" id="670483"/>
    <lineage>
        <taxon>Eukaryota</taxon>
        <taxon>Fungi</taxon>
        <taxon>Dikarya</taxon>
        <taxon>Basidiomycota</taxon>
        <taxon>Agaricomycotina</taxon>
        <taxon>Agaricomycetes</taxon>
        <taxon>Gloeophyllales</taxon>
        <taxon>Gloeophyllaceae</taxon>
        <taxon>Gloeophyllum</taxon>
    </lineage>
</organism>
<dbReference type="EMBL" id="KB469305">
    <property type="protein sequence ID" value="EPQ53740.1"/>
    <property type="molecule type" value="Genomic_DNA"/>
</dbReference>
<name>S7RHG9_GLOTA</name>
<dbReference type="PANTHER" id="PTHR45747:SF4">
    <property type="entry name" value="HISTONE-LYSINE N-METHYLTRANSFERASE E(Z)"/>
    <property type="match status" value="1"/>
</dbReference>
<evidence type="ECO:0000313" key="5">
    <source>
        <dbReference type="EMBL" id="EPQ53740.1"/>
    </source>
</evidence>
<sequence length="129" mass="14780">MLWAEYNGDILWQTHAHHRVQIQNYRHLNYWFTLNETVDRSVKHIVDAMRAGNPTMYINHALGMAQNVVSKVIDVNSEHRIGLFAAKKIPVGKELLLDYGPNYFRLDDDDSADNIPEDPGNLSSPPSHK</sequence>
<dbReference type="InterPro" id="IPR045318">
    <property type="entry name" value="EZH1/2-like"/>
</dbReference>
<dbReference type="GO" id="GO:0005634">
    <property type="term" value="C:nucleus"/>
    <property type="evidence" value="ECO:0007669"/>
    <property type="project" value="TreeGrafter"/>
</dbReference>
<accession>S7RHG9</accession>
<dbReference type="Pfam" id="PF00856">
    <property type="entry name" value="SET"/>
    <property type="match status" value="1"/>
</dbReference>
<reference evidence="5 6" key="1">
    <citation type="journal article" date="2012" name="Science">
        <title>The Paleozoic origin of enzymatic lignin decomposition reconstructed from 31 fungal genomes.</title>
        <authorList>
            <person name="Floudas D."/>
            <person name="Binder M."/>
            <person name="Riley R."/>
            <person name="Barry K."/>
            <person name="Blanchette R.A."/>
            <person name="Henrissat B."/>
            <person name="Martinez A.T."/>
            <person name="Otillar R."/>
            <person name="Spatafora J.W."/>
            <person name="Yadav J.S."/>
            <person name="Aerts A."/>
            <person name="Benoit I."/>
            <person name="Boyd A."/>
            <person name="Carlson A."/>
            <person name="Copeland A."/>
            <person name="Coutinho P.M."/>
            <person name="de Vries R.P."/>
            <person name="Ferreira P."/>
            <person name="Findley K."/>
            <person name="Foster B."/>
            <person name="Gaskell J."/>
            <person name="Glotzer D."/>
            <person name="Gorecki P."/>
            <person name="Heitman J."/>
            <person name="Hesse C."/>
            <person name="Hori C."/>
            <person name="Igarashi K."/>
            <person name="Jurgens J.A."/>
            <person name="Kallen N."/>
            <person name="Kersten P."/>
            <person name="Kohler A."/>
            <person name="Kuees U."/>
            <person name="Kumar T.K.A."/>
            <person name="Kuo A."/>
            <person name="LaButti K."/>
            <person name="Larrondo L.F."/>
            <person name="Lindquist E."/>
            <person name="Ling A."/>
            <person name="Lombard V."/>
            <person name="Lucas S."/>
            <person name="Lundell T."/>
            <person name="Martin R."/>
            <person name="McLaughlin D.J."/>
            <person name="Morgenstern I."/>
            <person name="Morin E."/>
            <person name="Murat C."/>
            <person name="Nagy L.G."/>
            <person name="Nolan M."/>
            <person name="Ohm R.A."/>
            <person name="Patyshakuliyeva A."/>
            <person name="Rokas A."/>
            <person name="Ruiz-Duenas F.J."/>
            <person name="Sabat G."/>
            <person name="Salamov A."/>
            <person name="Samejima M."/>
            <person name="Schmutz J."/>
            <person name="Slot J.C."/>
            <person name="St John F."/>
            <person name="Stenlid J."/>
            <person name="Sun H."/>
            <person name="Sun S."/>
            <person name="Syed K."/>
            <person name="Tsang A."/>
            <person name="Wiebenga A."/>
            <person name="Young D."/>
            <person name="Pisabarro A."/>
            <person name="Eastwood D.C."/>
            <person name="Martin F."/>
            <person name="Cullen D."/>
            <person name="Grigoriev I.V."/>
            <person name="Hibbett D.S."/>
        </authorList>
    </citation>
    <scope>NUCLEOTIDE SEQUENCE [LARGE SCALE GENOMIC DNA]</scope>
    <source>
        <strain evidence="5 6">ATCC 11539</strain>
    </source>
</reference>
<gene>
    <name evidence="5" type="ORF">GLOTRDRAFT_131077</name>
</gene>
<dbReference type="PANTHER" id="PTHR45747">
    <property type="entry name" value="HISTONE-LYSINE N-METHYLTRANSFERASE E(Z)"/>
    <property type="match status" value="1"/>
</dbReference>
<dbReference type="HOGENOM" id="CLU_020840_9_1_1"/>
<dbReference type="OMA" id="IFTCKNV"/>
<keyword evidence="2" id="KW-0804">Transcription</keyword>
<evidence type="ECO:0000313" key="6">
    <source>
        <dbReference type="Proteomes" id="UP000030669"/>
    </source>
</evidence>
<dbReference type="eggNOG" id="KOG1079">
    <property type="taxonomic scope" value="Eukaryota"/>
</dbReference>
<evidence type="ECO:0000256" key="3">
    <source>
        <dbReference type="SAM" id="MobiDB-lite"/>
    </source>
</evidence>
<dbReference type="GO" id="GO:0046976">
    <property type="term" value="F:histone H3K27 methyltransferase activity"/>
    <property type="evidence" value="ECO:0007669"/>
    <property type="project" value="TreeGrafter"/>
</dbReference>
<dbReference type="RefSeq" id="XP_007868029.1">
    <property type="nucleotide sequence ID" value="XM_007869838.1"/>
</dbReference>
<dbReference type="AlphaFoldDB" id="S7RHG9"/>
<dbReference type="GO" id="GO:0003682">
    <property type="term" value="F:chromatin binding"/>
    <property type="evidence" value="ECO:0007669"/>
    <property type="project" value="TreeGrafter"/>
</dbReference>
<keyword evidence="6" id="KW-1185">Reference proteome</keyword>
<dbReference type="InterPro" id="IPR046341">
    <property type="entry name" value="SET_dom_sf"/>
</dbReference>